<dbReference type="EMBL" id="PSQE01000001">
    <property type="protein sequence ID" value="RHN79887.1"/>
    <property type="molecule type" value="Genomic_DNA"/>
</dbReference>
<evidence type="ECO:0000313" key="3">
    <source>
        <dbReference type="Proteomes" id="UP000265566"/>
    </source>
</evidence>
<organism evidence="2 3">
    <name type="scientific">Medicago truncatula</name>
    <name type="common">Barrel medic</name>
    <name type="synonym">Medicago tribuloides</name>
    <dbReference type="NCBI Taxonomy" id="3880"/>
    <lineage>
        <taxon>Eukaryota</taxon>
        <taxon>Viridiplantae</taxon>
        <taxon>Streptophyta</taxon>
        <taxon>Embryophyta</taxon>
        <taxon>Tracheophyta</taxon>
        <taxon>Spermatophyta</taxon>
        <taxon>Magnoliopsida</taxon>
        <taxon>eudicotyledons</taxon>
        <taxon>Gunneridae</taxon>
        <taxon>Pentapetalae</taxon>
        <taxon>rosids</taxon>
        <taxon>fabids</taxon>
        <taxon>Fabales</taxon>
        <taxon>Fabaceae</taxon>
        <taxon>Papilionoideae</taxon>
        <taxon>50 kb inversion clade</taxon>
        <taxon>NPAAA clade</taxon>
        <taxon>Hologalegina</taxon>
        <taxon>IRL clade</taxon>
        <taxon>Trifolieae</taxon>
        <taxon>Medicago</taxon>
    </lineage>
</organism>
<sequence>MTFAVFMKIFVLSLLEPVIDQNFYVIGMKYTSATFAAAMSNIFF</sequence>
<dbReference type="AlphaFoldDB" id="A0A396JZ71"/>
<feature type="signal peptide" evidence="1">
    <location>
        <begin position="1"/>
        <end position="20"/>
    </location>
</feature>
<evidence type="ECO:0000256" key="1">
    <source>
        <dbReference type="SAM" id="SignalP"/>
    </source>
</evidence>
<evidence type="ECO:0000313" key="2">
    <source>
        <dbReference type="EMBL" id="RHN79887.1"/>
    </source>
</evidence>
<proteinExistence type="predicted"/>
<gene>
    <name evidence="2" type="ORF">MtrunA17_Chr1g0182251</name>
</gene>
<reference evidence="3" key="1">
    <citation type="journal article" date="2018" name="Nat. Plants">
        <title>Whole-genome landscape of Medicago truncatula symbiotic genes.</title>
        <authorList>
            <person name="Pecrix Y."/>
            <person name="Staton S.E."/>
            <person name="Sallet E."/>
            <person name="Lelandais-Briere C."/>
            <person name="Moreau S."/>
            <person name="Carrere S."/>
            <person name="Blein T."/>
            <person name="Jardinaud M.F."/>
            <person name="Latrasse D."/>
            <person name="Zouine M."/>
            <person name="Zahm M."/>
            <person name="Kreplak J."/>
            <person name="Mayjonade B."/>
            <person name="Satge C."/>
            <person name="Perez M."/>
            <person name="Cauet S."/>
            <person name="Marande W."/>
            <person name="Chantry-Darmon C."/>
            <person name="Lopez-Roques C."/>
            <person name="Bouchez O."/>
            <person name="Berard A."/>
            <person name="Debelle F."/>
            <person name="Munos S."/>
            <person name="Bendahmane A."/>
            <person name="Berges H."/>
            <person name="Niebel A."/>
            <person name="Buitink J."/>
            <person name="Frugier F."/>
            <person name="Benhamed M."/>
            <person name="Crespi M."/>
            <person name="Gouzy J."/>
            <person name="Gamas P."/>
        </authorList>
    </citation>
    <scope>NUCLEOTIDE SEQUENCE [LARGE SCALE GENOMIC DNA]</scope>
    <source>
        <strain evidence="3">cv. Jemalong A17</strain>
    </source>
</reference>
<comment type="caution">
    <text evidence="2">The sequence shown here is derived from an EMBL/GenBank/DDBJ whole genome shotgun (WGS) entry which is preliminary data.</text>
</comment>
<keyword evidence="1" id="KW-0732">Signal</keyword>
<name>A0A396JZ71_MEDTR</name>
<evidence type="ECO:0008006" key="4">
    <source>
        <dbReference type="Google" id="ProtNLM"/>
    </source>
</evidence>
<feature type="chain" id="PRO_5017425595" description="Transmembrane protein" evidence="1">
    <location>
        <begin position="21"/>
        <end position="44"/>
    </location>
</feature>
<dbReference type="Proteomes" id="UP000265566">
    <property type="component" value="Chromosome 1"/>
</dbReference>
<accession>A0A396JZ71</accession>
<protein>
    <recommendedName>
        <fullName evidence="4">Transmembrane protein</fullName>
    </recommendedName>
</protein>
<dbReference type="Gramene" id="rna3740">
    <property type="protein sequence ID" value="RHN79887.1"/>
    <property type="gene ID" value="gene3740"/>
</dbReference>